<accession>A0ABP8EM37</accession>
<comment type="function">
    <text evidence="8">Uptake of L-lactate across the membrane. Can also transport D-lactate and glycolate.</text>
</comment>
<evidence type="ECO:0000313" key="10">
    <source>
        <dbReference type="EMBL" id="GAA4284999.1"/>
    </source>
</evidence>
<evidence type="ECO:0000256" key="3">
    <source>
        <dbReference type="ARBA" id="ARBA00022448"/>
    </source>
</evidence>
<evidence type="ECO:0000256" key="1">
    <source>
        <dbReference type="ARBA" id="ARBA00004651"/>
    </source>
</evidence>
<comment type="subcellular location">
    <subcellularLocation>
        <location evidence="1 8">Cell membrane</location>
        <topology evidence="1 8">Multi-pass membrane protein</topology>
    </subcellularLocation>
</comment>
<protein>
    <recommendedName>
        <fullName evidence="8">L-lactate permease</fullName>
    </recommendedName>
</protein>
<organism evidence="10 11">
    <name type="scientific">Brevibacterium daeguense</name>
    <dbReference type="NCBI Taxonomy" id="909936"/>
    <lineage>
        <taxon>Bacteria</taxon>
        <taxon>Bacillati</taxon>
        <taxon>Actinomycetota</taxon>
        <taxon>Actinomycetes</taxon>
        <taxon>Micrococcales</taxon>
        <taxon>Brevibacteriaceae</taxon>
        <taxon>Brevibacterium</taxon>
    </lineage>
</organism>
<feature type="transmembrane region" description="Helical" evidence="8">
    <location>
        <begin position="242"/>
        <end position="265"/>
    </location>
</feature>
<keyword evidence="6 8" id="KW-1133">Transmembrane helix</keyword>
<keyword evidence="11" id="KW-1185">Reference proteome</keyword>
<feature type="transmembrane region" description="Helical" evidence="8">
    <location>
        <begin position="572"/>
        <end position="589"/>
    </location>
</feature>
<evidence type="ECO:0000256" key="9">
    <source>
        <dbReference type="SAM" id="MobiDB-lite"/>
    </source>
</evidence>
<keyword evidence="7 8" id="KW-0472">Membrane</keyword>
<dbReference type="RefSeq" id="WP_236862959.1">
    <property type="nucleotide sequence ID" value="NZ_BAABAZ010000006.1"/>
</dbReference>
<gene>
    <name evidence="10" type="ORF">GCM10022261_25300</name>
</gene>
<feature type="transmembrane region" description="Helical" evidence="8">
    <location>
        <begin position="64"/>
        <end position="84"/>
    </location>
</feature>
<comment type="caution">
    <text evidence="10">The sequence shown here is derived from an EMBL/GenBank/DDBJ whole genome shotgun (WGS) entry which is preliminary data.</text>
</comment>
<dbReference type="EMBL" id="BAABAZ010000006">
    <property type="protein sequence ID" value="GAA4284999.1"/>
    <property type="molecule type" value="Genomic_DNA"/>
</dbReference>
<feature type="transmembrane region" description="Helical" evidence="8">
    <location>
        <begin position="406"/>
        <end position="431"/>
    </location>
</feature>
<feature type="transmembrane region" description="Helical" evidence="8">
    <location>
        <begin position="376"/>
        <end position="394"/>
    </location>
</feature>
<feature type="compositionally biased region" description="Low complexity" evidence="9">
    <location>
        <begin position="623"/>
        <end position="647"/>
    </location>
</feature>
<keyword evidence="4 8" id="KW-1003">Cell membrane</keyword>
<dbReference type="NCBIfam" id="TIGR00795">
    <property type="entry name" value="lctP"/>
    <property type="match status" value="1"/>
</dbReference>
<evidence type="ECO:0000256" key="8">
    <source>
        <dbReference type="RuleBase" id="RU365092"/>
    </source>
</evidence>
<dbReference type="PANTHER" id="PTHR30003">
    <property type="entry name" value="L-LACTATE PERMEASE"/>
    <property type="match status" value="1"/>
</dbReference>
<feature type="transmembrane region" description="Helical" evidence="8">
    <location>
        <begin position="130"/>
        <end position="150"/>
    </location>
</feature>
<evidence type="ECO:0000256" key="6">
    <source>
        <dbReference type="ARBA" id="ARBA00022989"/>
    </source>
</evidence>
<keyword evidence="3 8" id="KW-0813">Transport</keyword>
<evidence type="ECO:0000256" key="7">
    <source>
        <dbReference type="ARBA" id="ARBA00023136"/>
    </source>
</evidence>
<evidence type="ECO:0000256" key="4">
    <source>
        <dbReference type="ARBA" id="ARBA00022475"/>
    </source>
</evidence>
<dbReference type="Proteomes" id="UP001501586">
    <property type="component" value="Unassembled WGS sequence"/>
</dbReference>
<feature type="transmembrane region" description="Helical" evidence="8">
    <location>
        <begin position="208"/>
        <end position="230"/>
    </location>
</feature>
<evidence type="ECO:0000256" key="5">
    <source>
        <dbReference type="ARBA" id="ARBA00022692"/>
    </source>
</evidence>
<dbReference type="Pfam" id="PF02652">
    <property type="entry name" value="Lactate_perm"/>
    <property type="match status" value="1"/>
</dbReference>
<evidence type="ECO:0000256" key="2">
    <source>
        <dbReference type="ARBA" id="ARBA00010100"/>
    </source>
</evidence>
<feature type="transmembrane region" description="Helical" evidence="8">
    <location>
        <begin position="546"/>
        <end position="566"/>
    </location>
</feature>
<feature type="transmembrane region" description="Helical" evidence="8">
    <location>
        <begin position="105"/>
        <end position="124"/>
    </location>
</feature>
<feature type="transmembrane region" description="Helical" evidence="8">
    <location>
        <begin position="157"/>
        <end position="175"/>
    </location>
</feature>
<feature type="transmembrane region" description="Helical" evidence="8">
    <location>
        <begin position="271"/>
        <end position="291"/>
    </location>
</feature>
<proteinExistence type="inferred from homology"/>
<name>A0ABP8EM37_9MICO</name>
<feature type="transmembrane region" description="Helical" evidence="8">
    <location>
        <begin position="330"/>
        <end position="347"/>
    </location>
</feature>
<feature type="region of interest" description="Disordered" evidence="9">
    <location>
        <begin position="623"/>
        <end position="670"/>
    </location>
</feature>
<dbReference type="InterPro" id="IPR003804">
    <property type="entry name" value="Lactate_perm"/>
</dbReference>
<evidence type="ECO:0000313" key="11">
    <source>
        <dbReference type="Proteomes" id="UP001501586"/>
    </source>
</evidence>
<comment type="similarity">
    <text evidence="2 8">Belongs to the lactate permease family.</text>
</comment>
<dbReference type="PANTHER" id="PTHR30003:SF0">
    <property type="entry name" value="GLYCOLATE PERMEASE GLCA-RELATED"/>
    <property type="match status" value="1"/>
</dbReference>
<reference evidence="11" key="1">
    <citation type="journal article" date="2019" name="Int. J. Syst. Evol. Microbiol.">
        <title>The Global Catalogue of Microorganisms (GCM) 10K type strain sequencing project: providing services to taxonomists for standard genome sequencing and annotation.</title>
        <authorList>
            <consortium name="The Broad Institute Genomics Platform"/>
            <consortium name="The Broad Institute Genome Sequencing Center for Infectious Disease"/>
            <person name="Wu L."/>
            <person name="Ma J."/>
        </authorList>
    </citation>
    <scope>NUCLEOTIDE SEQUENCE [LARGE SCALE GENOMIC DNA]</scope>
    <source>
        <strain evidence="11">JCM 17458</strain>
    </source>
</reference>
<keyword evidence="5 8" id="KW-0812">Transmembrane</keyword>
<sequence>MDNIFLAAFLALLPILVAGVLLLGFRMPAALAMPISLVVAAAVSFFAWQVDLITIGASIVQGALVAIGLLWIVFGALLMLATVTKSGAIDTIRAGFISVSADRRVQVVIVAWLFGSFIEGAAGFGTPAAVVAPLMLALGFPAIAAVLFGLIIQSTPVSFGAVGTPMLTGLGTGLADETGQMSADVAQRASALGLDQLGFVAHTATQVAMIHAICGILIPLLLCCFMTGFFGARRRFADGLAVAPFAIFAALAMIVPYLLVAFLLGPEFPSMIGGLIGLLIVVPAARAGFLVPKDTWEFAPRYRWPERWMGSVSPAEEAAHLRKRMPLIQAWAPYLIVVALLLLTRNIPAIKAFLTGPAVIKVEGIFGTPINQNMDLLYSPGALFILASVATYALHRMSGSQIAASWQLAGGQIAGAAVALLCSVPMVRVFINSGPDFNDSGLDSMPVTLAAAAAESVGQNWPLVAPFVGALGAFVAGSNTVSNIMFAQFQFSTGVNIGASTPETVVAAQAVGGAAGNMIAVHNVVAAAATVGLLGREGDIIRKTIIPALVYCLGAGAIAYMMIFGIGFNAGTVIFVLLVVGLAVLAFAISRSPGKDNHDLAPVDPEQEAALAATAPLAVEVVAPESDSSTSAGSTTDASSAGTNASSRAAGTGTRAGQRPPAAGESVTER</sequence>